<dbReference type="AlphaFoldDB" id="A0A1B1UDM7"/>
<protein>
    <submittedName>
        <fullName evidence="3">Uncharacterized protein</fullName>
    </submittedName>
</protein>
<feature type="transmembrane region" description="Helical" evidence="2">
    <location>
        <begin position="45"/>
        <end position="64"/>
    </location>
</feature>
<name>A0A1B1UDM7_9BRAD</name>
<feature type="region of interest" description="Disordered" evidence="1">
    <location>
        <begin position="1"/>
        <end position="26"/>
    </location>
</feature>
<evidence type="ECO:0000313" key="3">
    <source>
        <dbReference type="EMBL" id="ANW00880.1"/>
    </source>
</evidence>
<dbReference type="KEGG" id="bic:LMTR13_12545"/>
<evidence type="ECO:0000256" key="2">
    <source>
        <dbReference type="SAM" id="Phobius"/>
    </source>
</evidence>
<dbReference type="Proteomes" id="UP000092839">
    <property type="component" value="Chromosome"/>
</dbReference>
<accession>A0A1B1UDM7</accession>
<keyword evidence="2" id="KW-0472">Membrane</keyword>
<keyword evidence="2" id="KW-1133">Transmembrane helix</keyword>
<keyword evidence="2" id="KW-0812">Transmembrane</keyword>
<sequence>MSLTKEVFPMTEPGADKRRSTPPEAANDRFARESFTFRRMRPWQITAMTGVLAVLLVLAIVSWMA</sequence>
<gene>
    <name evidence="3" type="ORF">LMTR13_12545</name>
</gene>
<proteinExistence type="predicted"/>
<feature type="compositionally biased region" description="Basic and acidic residues" evidence="1">
    <location>
        <begin position="14"/>
        <end position="26"/>
    </location>
</feature>
<organism evidence="3 4">
    <name type="scientific">Bradyrhizobium icense</name>
    <dbReference type="NCBI Taxonomy" id="1274631"/>
    <lineage>
        <taxon>Bacteria</taxon>
        <taxon>Pseudomonadati</taxon>
        <taxon>Pseudomonadota</taxon>
        <taxon>Alphaproteobacteria</taxon>
        <taxon>Hyphomicrobiales</taxon>
        <taxon>Nitrobacteraceae</taxon>
        <taxon>Bradyrhizobium</taxon>
    </lineage>
</organism>
<dbReference type="EMBL" id="CP016428">
    <property type="protein sequence ID" value="ANW00880.1"/>
    <property type="molecule type" value="Genomic_DNA"/>
</dbReference>
<reference evidence="3 4" key="1">
    <citation type="submission" date="2016-07" db="EMBL/GenBank/DDBJ databases">
        <title>Complete genome sequence of Bradyrhizobium icense LMTR 13T, a potential inoculant strain isolated from lima bean (Phaseolus lunatus) in Peru.</title>
        <authorList>
            <person name="Ormeno-Orrillo E."/>
            <person name="Duran D."/>
            <person name="Rogel M.A."/>
            <person name="Rey L."/>
            <person name="Imperial J."/>
            <person name="Ruiz-Argueso T."/>
            <person name="Martinez-Romero E."/>
        </authorList>
    </citation>
    <scope>NUCLEOTIDE SEQUENCE [LARGE SCALE GENOMIC DNA]</scope>
    <source>
        <strain evidence="3 4">LMTR 13</strain>
    </source>
</reference>
<evidence type="ECO:0000313" key="4">
    <source>
        <dbReference type="Proteomes" id="UP000092839"/>
    </source>
</evidence>
<evidence type="ECO:0000256" key="1">
    <source>
        <dbReference type="SAM" id="MobiDB-lite"/>
    </source>
</evidence>
<keyword evidence="4" id="KW-1185">Reference proteome</keyword>